<reference evidence="2 3" key="1">
    <citation type="journal article" date="2016" name="Nat. Commun.">
        <title>Thousands of microbial genomes shed light on interconnected biogeochemical processes in an aquifer system.</title>
        <authorList>
            <person name="Anantharaman K."/>
            <person name="Brown C.T."/>
            <person name="Hug L.A."/>
            <person name="Sharon I."/>
            <person name="Castelle C.J."/>
            <person name="Probst A.J."/>
            <person name="Thomas B.C."/>
            <person name="Singh A."/>
            <person name="Wilkins M.J."/>
            <person name="Karaoz U."/>
            <person name="Brodie E.L."/>
            <person name="Williams K.H."/>
            <person name="Hubbard S.S."/>
            <person name="Banfield J.F."/>
        </authorList>
    </citation>
    <scope>NUCLEOTIDE SEQUENCE [LARGE SCALE GENOMIC DNA]</scope>
</reference>
<comment type="caution">
    <text evidence="2">The sequence shown here is derived from an EMBL/GenBank/DDBJ whole genome shotgun (WGS) entry which is preliminary data.</text>
</comment>
<evidence type="ECO:0000313" key="2">
    <source>
        <dbReference type="EMBL" id="OGG24059.1"/>
    </source>
</evidence>
<dbReference type="EMBL" id="MFJV01000001">
    <property type="protein sequence ID" value="OGG24059.1"/>
    <property type="molecule type" value="Genomic_DNA"/>
</dbReference>
<proteinExistence type="predicted"/>
<name>A0A1F6AH34_9BACT</name>
<protein>
    <recommendedName>
        <fullName evidence="4">DUF4012 domain-containing protein</fullName>
    </recommendedName>
</protein>
<dbReference type="STRING" id="1798392.A3A79_02585"/>
<keyword evidence="1" id="KW-1133">Transmembrane helix</keyword>
<dbReference type="Pfam" id="PF13196">
    <property type="entry name" value="DUF4012"/>
    <property type="match status" value="1"/>
</dbReference>
<sequence>MTPAKSHTEGDQSENEQIVRIDAQEKSFIEPLRDFFLSFGYHVVVNQHSKILPQYHIICGHSSFVQQILSSSGDDVGKRLAILSDGDDENVDKFERKAKVVIMDEPVLTRELVSDMLGFFFTSRKKLLDLRKNPKNHREAYVPSTSEQAAHVMEIGDESDTERINRIVQSIFTKDGNSKHSRKKVKRTIHWKIVIPLLILLPFLWYWIALSFATLTVVVSGLWLRSGKVTFISQLTPMSRFWIRQSAGILDIVKVPVSLINEDIVYGQERFLSLIDSMALTIGGANDVFTRGRFLATTLFSLASDTNKAGSPAHEVEKLRTELFSVHSGLGLAESQLNALLSESSFPFVTSALKKIGNRGAGELSHYRQTISSLDALLLLYPSVAGFRQQQHFLVLLQNSLEIRPTGGFIGSVALLTTEDGRITNIEVRDVYELDGQLKGHIDPPDPIRDILGEIHWYLRDSNWDPDFRNTGSQALWFYEKETGVTVDGVVAISTPFIVDLLSALGPLTLVDYNDRITAQNFYGKTLFYTQSDFFPGSTQKKDFLGSLTRTLINELTVSRNINPAGVFRAMTNGLTRRDLLVYFPDPELESVVTGLGWSGEVFARLGCEGVSGGCTFDPLMTVEANLGVNKANYFVTRQISRGVSIASNGVVSEKVTVSFENKSSGKPEDSGGIYRLYIRNMVPDKSEIEDVLFNGVPVEFDQASGVVGVAVDIMPGSTGQLAISYKPGLNLQFQDGKADYEMFFQKQPGISDVSMVVTLEYPPFWEIKGEQEFLAKGGHLEYNTTVTQDSLLRFTFIK</sequence>
<evidence type="ECO:0000313" key="3">
    <source>
        <dbReference type="Proteomes" id="UP000178759"/>
    </source>
</evidence>
<accession>A0A1F6AH34</accession>
<gene>
    <name evidence="2" type="ORF">A3A79_02585</name>
</gene>
<feature type="transmembrane region" description="Helical" evidence="1">
    <location>
        <begin position="193"/>
        <end position="224"/>
    </location>
</feature>
<dbReference type="InterPro" id="IPR025101">
    <property type="entry name" value="DUF4012"/>
</dbReference>
<dbReference type="Proteomes" id="UP000178759">
    <property type="component" value="Unassembled WGS sequence"/>
</dbReference>
<keyword evidence="1" id="KW-0472">Membrane</keyword>
<evidence type="ECO:0008006" key="4">
    <source>
        <dbReference type="Google" id="ProtNLM"/>
    </source>
</evidence>
<evidence type="ECO:0000256" key="1">
    <source>
        <dbReference type="SAM" id="Phobius"/>
    </source>
</evidence>
<organism evidence="2 3">
    <name type="scientific">Candidatus Gottesmanbacteria bacterium RIFCSPLOWO2_01_FULL_43_11b</name>
    <dbReference type="NCBI Taxonomy" id="1798392"/>
    <lineage>
        <taxon>Bacteria</taxon>
        <taxon>Candidatus Gottesmaniibacteriota</taxon>
    </lineage>
</organism>
<keyword evidence="1" id="KW-0812">Transmembrane</keyword>
<dbReference type="AlphaFoldDB" id="A0A1F6AH34"/>